<gene>
    <name evidence="2" type="ORF">PM001_LOCUS27454</name>
</gene>
<dbReference type="EMBL" id="CAKLBY020000270">
    <property type="protein sequence ID" value="CAK7942304.1"/>
    <property type="molecule type" value="Genomic_DNA"/>
</dbReference>
<protein>
    <submittedName>
        <fullName evidence="2">Uncharacterized protein</fullName>
    </submittedName>
</protein>
<reference evidence="2" key="1">
    <citation type="submission" date="2024-01" db="EMBL/GenBank/DDBJ databases">
        <authorList>
            <person name="Webb A."/>
        </authorList>
    </citation>
    <scope>NUCLEOTIDE SEQUENCE</scope>
    <source>
        <strain evidence="2">Pm1</strain>
    </source>
</reference>
<dbReference type="Proteomes" id="UP001162060">
    <property type="component" value="Unassembled WGS sequence"/>
</dbReference>
<sequence length="193" mass="21936">MINQELHESTVAAELRSTELMQSNDERSTHHERPKRRNKSQRGCTNDILETNPFKQVQVLCLQEGTFPSQGMKSPRVFPNSTIRAGKRAVQIIAYVGIEITKTTPFSRLFCARAPIPHTQNRNWTSWAVPVLLRSSILLGDDVRCDIALLAGIQPVSTCDEFSYRRLCPRYRVFCPIQSSSLFARRDVNNNSS</sequence>
<evidence type="ECO:0000313" key="3">
    <source>
        <dbReference type="Proteomes" id="UP001162060"/>
    </source>
</evidence>
<feature type="region of interest" description="Disordered" evidence="1">
    <location>
        <begin position="1"/>
        <end position="47"/>
    </location>
</feature>
<dbReference type="AlphaFoldDB" id="A0AAV1V5Y1"/>
<evidence type="ECO:0000313" key="2">
    <source>
        <dbReference type="EMBL" id="CAK7942304.1"/>
    </source>
</evidence>
<evidence type="ECO:0000256" key="1">
    <source>
        <dbReference type="SAM" id="MobiDB-lite"/>
    </source>
</evidence>
<accession>A0AAV1V5Y1</accession>
<comment type="caution">
    <text evidence="2">The sequence shown here is derived from an EMBL/GenBank/DDBJ whole genome shotgun (WGS) entry which is preliminary data.</text>
</comment>
<name>A0AAV1V5Y1_9STRA</name>
<proteinExistence type="predicted"/>
<organism evidence="2 3">
    <name type="scientific">Peronospora matthiolae</name>
    <dbReference type="NCBI Taxonomy" id="2874970"/>
    <lineage>
        <taxon>Eukaryota</taxon>
        <taxon>Sar</taxon>
        <taxon>Stramenopiles</taxon>
        <taxon>Oomycota</taxon>
        <taxon>Peronosporomycetes</taxon>
        <taxon>Peronosporales</taxon>
        <taxon>Peronosporaceae</taxon>
        <taxon>Peronospora</taxon>
    </lineage>
</organism>